<dbReference type="Pfam" id="PF13374">
    <property type="entry name" value="TPR_10"/>
    <property type="match status" value="1"/>
</dbReference>
<proteinExistence type="predicted"/>
<dbReference type="InterPro" id="IPR003593">
    <property type="entry name" value="AAA+_ATPase"/>
</dbReference>
<protein>
    <recommendedName>
        <fullName evidence="1">HTH cro/C1-type domain-containing protein</fullName>
    </recommendedName>
</protein>
<dbReference type="InterPro" id="IPR001387">
    <property type="entry name" value="Cro/C1-type_HTH"/>
</dbReference>
<dbReference type="Gene3D" id="1.10.260.40">
    <property type="entry name" value="lambda repressor-like DNA-binding domains"/>
    <property type="match status" value="1"/>
</dbReference>
<dbReference type="Pfam" id="PF01381">
    <property type="entry name" value="HTH_3"/>
    <property type="match status" value="1"/>
</dbReference>
<dbReference type="PRINTS" id="PR00364">
    <property type="entry name" value="DISEASERSIST"/>
</dbReference>
<dbReference type="AlphaFoldDB" id="A0A8J3MVY6"/>
<dbReference type="Gene3D" id="3.40.50.300">
    <property type="entry name" value="P-loop containing nucleotide triphosphate hydrolases"/>
    <property type="match status" value="1"/>
</dbReference>
<name>A0A8J3MVY6_9CHLR</name>
<dbReference type="Proteomes" id="UP000612362">
    <property type="component" value="Unassembled WGS sequence"/>
</dbReference>
<evidence type="ECO:0000313" key="2">
    <source>
        <dbReference type="EMBL" id="GHO46985.1"/>
    </source>
</evidence>
<dbReference type="SUPFAM" id="SSF48452">
    <property type="entry name" value="TPR-like"/>
    <property type="match status" value="2"/>
</dbReference>
<comment type="caution">
    <text evidence="2">The sequence shown here is derived from an EMBL/GenBank/DDBJ whole genome shotgun (WGS) entry which is preliminary data.</text>
</comment>
<dbReference type="RefSeq" id="WP_220196316.1">
    <property type="nucleotide sequence ID" value="NZ_BNJF01000002.1"/>
</dbReference>
<dbReference type="PROSITE" id="PS50943">
    <property type="entry name" value="HTH_CROC1"/>
    <property type="match status" value="1"/>
</dbReference>
<dbReference type="InterPro" id="IPR027417">
    <property type="entry name" value="P-loop_NTPase"/>
</dbReference>
<dbReference type="SUPFAM" id="SSF47413">
    <property type="entry name" value="lambda repressor-like DNA-binding domains"/>
    <property type="match status" value="1"/>
</dbReference>
<dbReference type="EMBL" id="BNJF01000002">
    <property type="protein sequence ID" value="GHO46985.1"/>
    <property type="molecule type" value="Genomic_DNA"/>
</dbReference>
<feature type="domain" description="HTH cro/C1-type" evidence="1">
    <location>
        <begin position="159"/>
        <end position="214"/>
    </location>
</feature>
<dbReference type="SMART" id="SM00530">
    <property type="entry name" value="HTH_XRE"/>
    <property type="match status" value="1"/>
</dbReference>
<dbReference type="Gene3D" id="1.25.40.10">
    <property type="entry name" value="Tetratricopeptide repeat domain"/>
    <property type="match status" value="3"/>
</dbReference>
<evidence type="ECO:0000259" key="1">
    <source>
        <dbReference type="PROSITE" id="PS50943"/>
    </source>
</evidence>
<dbReference type="InterPro" id="IPR002182">
    <property type="entry name" value="NB-ARC"/>
</dbReference>
<dbReference type="InterPro" id="IPR019734">
    <property type="entry name" value="TPR_rpt"/>
</dbReference>
<dbReference type="CDD" id="cd00093">
    <property type="entry name" value="HTH_XRE"/>
    <property type="match status" value="1"/>
</dbReference>
<dbReference type="InterPro" id="IPR010982">
    <property type="entry name" value="Lambda_DNA-bd_dom_sf"/>
</dbReference>
<dbReference type="SMART" id="SM00028">
    <property type="entry name" value="TPR"/>
    <property type="match status" value="7"/>
</dbReference>
<dbReference type="Pfam" id="PF00931">
    <property type="entry name" value="NB-ARC"/>
    <property type="match status" value="1"/>
</dbReference>
<dbReference type="SUPFAM" id="SSF52540">
    <property type="entry name" value="P-loop containing nucleoside triphosphate hydrolases"/>
    <property type="match status" value="1"/>
</dbReference>
<keyword evidence="3" id="KW-1185">Reference proteome</keyword>
<dbReference type="PANTHER" id="PTHR47691">
    <property type="entry name" value="REGULATOR-RELATED"/>
    <property type="match status" value="1"/>
</dbReference>
<gene>
    <name evidence="2" type="ORF">KSX_51480</name>
</gene>
<accession>A0A8J3MVY6</accession>
<dbReference type="InterPro" id="IPR011990">
    <property type="entry name" value="TPR-like_helical_dom_sf"/>
</dbReference>
<dbReference type="GO" id="GO:0043531">
    <property type="term" value="F:ADP binding"/>
    <property type="evidence" value="ECO:0007669"/>
    <property type="project" value="InterPro"/>
</dbReference>
<sequence length="1074" mass="121588">MPKIPLATLAWSPEHQAYLLSEQDQHCYLLTSSDEPFWFSWLDTHASFSFRGISDSLNLHREARTPNRYYWYAYRRQGQRVAKKYLGQTSNLSLARLEETAKVLGNKETSTLPNKADLLQGPKIRRTSQRDTRAIFRKQPTKIALKNKPPQRREPNVGLKRARLEHGWSQQEVADLLEVPYTYMVARWENGTVFPGPAYRKKLCQLFNKSEAELGLLRQVPLAIVPTTHTSLWPVSDPATPLQLLQTPRLIGREAILAQIVQHCQNGDGMRLALTGLPGVGKTTLAAALVNEKQIQQAFPAGVLWAELGPQPYIPALLSRWSTLLGINREGGSRKSSQQWREVLRDAIGMRRLLIILDDAWTLEDALACQIGGPCCVYLLTTRLREVASQFAILDSIHLSELDRIQSIEFLTQCAPVLRDVNQEILNKLVQASGGLPLALKLMGTHITVQTRHHQPRRLSTTLTRLQNASERLQLGLEPDARLPVGTPLTLQTMIQLSEARLTAAEKQALTALSVFPPKPHSFSEEAALFVTRSTQSTLDRLVDIGLVEVCEDTRYYLHQTIADYARTKQRPSKKQQAERHLIRYVMEYVEQHQEHTSALDQESHIIFTALEIAQQFHEPECYIQVILHLTRYLHSHVPYDVIFPLLQQAYAYARLSRNAIVQARLADHLGVAFREHGNYLEAEQILREGLTALQNHDLSEGLQLLSHLGSVFAQQDRFSEAASCFEETIATAERLGDARLSFYYADRGVLGLNRRDLRTAEANLLKAYHLAKGHTAHAYHFVMVLQNLGVLYTHKGELNHAHALFDKASLIIEAHKFADNRAIHNYRLGEIAFLQGAYTQANSFYGQALEQASALNLQRWLFWIRLKISLVAIKIGDFEAARDALQQAETHTAERTRTHSECQFLMAQGRLTLAQEHLQLARSRFLHALEQARHIEHSAFCSESLILLGIASLQDGDLSTAHSSLQEGLVLANTLDMPQLQGEALLAWGKYALQQQDYAQAQEQFEMVIHTIPHDFQECMARAHMGLALVARAKHQYEEARSEGKMALVLFEQMHHVQAKAIRDFLHSLPAHF</sequence>
<evidence type="ECO:0000313" key="3">
    <source>
        <dbReference type="Proteomes" id="UP000612362"/>
    </source>
</evidence>
<dbReference type="GO" id="GO:0003677">
    <property type="term" value="F:DNA binding"/>
    <property type="evidence" value="ECO:0007669"/>
    <property type="project" value="InterPro"/>
</dbReference>
<dbReference type="PANTHER" id="PTHR47691:SF3">
    <property type="entry name" value="HTH-TYPE TRANSCRIPTIONAL REGULATOR RV0890C-RELATED"/>
    <property type="match status" value="1"/>
</dbReference>
<dbReference type="SMART" id="SM00382">
    <property type="entry name" value="AAA"/>
    <property type="match status" value="1"/>
</dbReference>
<reference evidence="2" key="1">
    <citation type="submission" date="2020-10" db="EMBL/GenBank/DDBJ databases">
        <title>Taxonomic study of unclassified bacteria belonging to the class Ktedonobacteria.</title>
        <authorList>
            <person name="Yabe S."/>
            <person name="Wang C.M."/>
            <person name="Zheng Y."/>
            <person name="Sakai Y."/>
            <person name="Cavaletti L."/>
            <person name="Monciardini P."/>
            <person name="Donadio S."/>
        </authorList>
    </citation>
    <scope>NUCLEOTIDE SEQUENCE</scope>
    <source>
        <strain evidence="2">SOSP1-1</strain>
    </source>
</reference>
<organism evidence="2 3">
    <name type="scientific">Ktedonospora formicarum</name>
    <dbReference type="NCBI Taxonomy" id="2778364"/>
    <lineage>
        <taxon>Bacteria</taxon>
        <taxon>Bacillati</taxon>
        <taxon>Chloroflexota</taxon>
        <taxon>Ktedonobacteria</taxon>
        <taxon>Ktedonobacterales</taxon>
        <taxon>Ktedonobacteraceae</taxon>
        <taxon>Ktedonospora</taxon>
    </lineage>
</organism>